<gene>
    <name evidence="2" type="ORF">RHGRI_022809</name>
</gene>
<accession>A0AAV6J833</accession>
<name>A0AAV6J833_9ERIC</name>
<feature type="region of interest" description="Disordered" evidence="1">
    <location>
        <begin position="118"/>
        <end position="141"/>
    </location>
</feature>
<evidence type="ECO:0000313" key="3">
    <source>
        <dbReference type="Proteomes" id="UP000823749"/>
    </source>
</evidence>
<dbReference type="Proteomes" id="UP000823749">
    <property type="component" value="Chromosome 8"/>
</dbReference>
<organism evidence="2 3">
    <name type="scientific">Rhododendron griersonianum</name>
    <dbReference type="NCBI Taxonomy" id="479676"/>
    <lineage>
        <taxon>Eukaryota</taxon>
        <taxon>Viridiplantae</taxon>
        <taxon>Streptophyta</taxon>
        <taxon>Embryophyta</taxon>
        <taxon>Tracheophyta</taxon>
        <taxon>Spermatophyta</taxon>
        <taxon>Magnoliopsida</taxon>
        <taxon>eudicotyledons</taxon>
        <taxon>Gunneridae</taxon>
        <taxon>Pentapetalae</taxon>
        <taxon>asterids</taxon>
        <taxon>Ericales</taxon>
        <taxon>Ericaceae</taxon>
        <taxon>Ericoideae</taxon>
        <taxon>Rhodoreae</taxon>
        <taxon>Rhododendron</taxon>
    </lineage>
</organism>
<evidence type="ECO:0000313" key="2">
    <source>
        <dbReference type="EMBL" id="KAG5534814.1"/>
    </source>
</evidence>
<sequence length="149" mass="16375">MPAFTFPSFSGKDYVGPNDIFASPSNIRSTLAGEWPPEKLVHVVEKVQCHVHGRGVAIRVSSSFIVGNNQFLVCGDGVQAKELPKFEDLSIDMSRRRMGTFQEMLLVAPRRSPRSVAFRRVPHFPPPPPMSPSSPSGGSASTAHFLWAR</sequence>
<evidence type="ECO:0000256" key="1">
    <source>
        <dbReference type="SAM" id="MobiDB-lite"/>
    </source>
</evidence>
<dbReference type="EMBL" id="JACTNZ010000008">
    <property type="protein sequence ID" value="KAG5534814.1"/>
    <property type="molecule type" value="Genomic_DNA"/>
</dbReference>
<dbReference type="AlphaFoldDB" id="A0AAV6J833"/>
<proteinExistence type="predicted"/>
<protein>
    <submittedName>
        <fullName evidence="2">Uncharacterized protein</fullName>
    </submittedName>
</protein>
<reference evidence="2" key="1">
    <citation type="submission" date="2020-08" db="EMBL/GenBank/DDBJ databases">
        <title>Plant Genome Project.</title>
        <authorList>
            <person name="Zhang R.-G."/>
        </authorList>
    </citation>
    <scope>NUCLEOTIDE SEQUENCE</scope>
    <source>
        <strain evidence="2">WSP0</strain>
        <tissue evidence="2">Leaf</tissue>
    </source>
</reference>
<feature type="compositionally biased region" description="Pro residues" evidence="1">
    <location>
        <begin position="123"/>
        <end position="132"/>
    </location>
</feature>
<comment type="caution">
    <text evidence="2">The sequence shown here is derived from an EMBL/GenBank/DDBJ whole genome shotgun (WGS) entry which is preliminary data.</text>
</comment>
<dbReference type="FunFam" id="3.10.450.50:FF:000012">
    <property type="entry name" value="Mitogen-activated protein kinase kinase 3"/>
    <property type="match status" value="1"/>
</dbReference>
<keyword evidence="3" id="KW-1185">Reference proteome</keyword>